<reference evidence="18 19" key="1">
    <citation type="submission" date="2015-12" db="EMBL/GenBank/DDBJ databases">
        <authorList>
            <person name="Shamseldin A."/>
            <person name="Moawad H."/>
            <person name="Abd El-Rahim W.M."/>
            <person name="Sadowsky M.J."/>
        </authorList>
    </citation>
    <scope>NUCLEOTIDE SEQUENCE [LARGE SCALE GENOMIC DNA]</scope>
    <source>
        <strain evidence="18 19">SM2</strain>
    </source>
</reference>
<evidence type="ECO:0000256" key="7">
    <source>
        <dbReference type="ARBA" id="ARBA00022781"/>
    </source>
</evidence>
<sequence>MNINLTLIGQSISFLFFVWFCHAFVWSAIRKAMEEREKQIADGLDAADRAGRDLELAQEKAAKQLREAKGEAAAIIDAANKRASQIVEEAKDVARVEGERLKAAAEAQIEQDVNRAKEQLRSQVAKLALVGASKVLEASIDESVHKDMVDKLAASL</sequence>
<dbReference type="GO" id="GO:0046933">
    <property type="term" value="F:proton-transporting ATP synthase activity, rotational mechanism"/>
    <property type="evidence" value="ECO:0007669"/>
    <property type="project" value="UniProtKB-UniRule"/>
</dbReference>
<dbReference type="NCBIfam" id="NF004411">
    <property type="entry name" value="PRK05759.1-2"/>
    <property type="match status" value="1"/>
</dbReference>
<evidence type="ECO:0000256" key="8">
    <source>
        <dbReference type="ARBA" id="ARBA00022989"/>
    </source>
</evidence>
<dbReference type="HAMAP" id="MF_01398">
    <property type="entry name" value="ATP_synth_b_bprime"/>
    <property type="match status" value="1"/>
</dbReference>
<evidence type="ECO:0000256" key="4">
    <source>
        <dbReference type="ARBA" id="ARBA00022519"/>
    </source>
</evidence>
<evidence type="ECO:0000256" key="9">
    <source>
        <dbReference type="ARBA" id="ARBA00023065"/>
    </source>
</evidence>
<evidence type="ECO:0000256" key="10">
    <source>
        <dbReference type="ARBA" id="ARBA00023136"/>
    </source>
</evidence>
<evidence type="ECO:0000256" key="1">
    <source>
        <dbReference type="ARBA" id="ARBA00005513"/>
    </source>
</evidence>
<evidence type="ECO:0000256" key="2">
    <source>
        <dbReference type="ARBA" id="ARBA00022448"/>
    </source>
</evidence>
<dbReference type="SUPFAM" id="SSF81573">
    <property type="entry name" value="F1F0 ATP synthase subunit B, membrane domain"/>
    <property type="match status" value="1"/>
</dbReference>
<dbReference type="PANTHER" id="PTHR33445:SF1">
    <property type="entry name" value="ATP SYNTHASE SUBUNIT B"/>
    <property type="match status" value="1"/>
</dbReference>
<keyword evidence="8 16" id="KW-1133">Transmembrane helix</keyword>
<keyword evidence="7 16" id="KW-0375">Hydrogen ion transport</keyword>
<protein>
    <recommendedName>
        <fullName evidence="16">ATP synthase subunit b</fullName>
    </recommendedName>
    <alternativeName>
        <fullName evidence="16">ATP synthase F(0) sector subunit b</fullName>
    </alternativeName>
    <alternativeName>
        <fullName evidence="16">ATPase subunit I</fullName>
    </alternativeName>
    <alternativeName>
        <fullName evidence="16">F-type ATPase subunit b</fullName>
        <shortName evidence="16">F-ATPase subunit b</shortName>
    </alternativeName>
</protein>
<dbReference type="Gene3D" id="1.20.5.620">
    <property type="entry name" value="F1F0 ATP synthase subunit B, membrane domain"/>
    <property type="match status" value="1"/>
</dbReference>
<evidence type="ECO:0000313" key="19">
    <source>
        <dbReference type="Proteomes" id="UP000074119"/>
    </source>
</evidence>
<evidence type="ECO:0000256" key="15">
    <source>
        <dbReference type="ARBA" id="ARBA00037847"/>
    </source>
</evidence>
<accession>A0A127MAJ9</accession>
<comment type="function">
    <text evidence="13">Component of the F(0) channel, it forms part of the peripheral stalk, linking F(1) to F(0). The b'-subunit is a diverged and duplicated form of b found in plants and photosynthetic bacteria.</text>
</comment>
<dbReference type="GO" id="GO:0005886">
    <property type="term" value="C:plasma membrane"/>
    <property type="evidence" value="ECO:0007669"/>
    <property type="project" value="UniProtKB-SubCell"/>
</dbReference>
<dbReference type="STRING" id="1470434.AZF00_18640"/>
<evidence type="ECO:0000256" key="5">
    <source>
        <dbReference type="ARBA" id="ARBA00022547"/>
    </source>
</evidence>
<evidence type="ECO:0000256" key="12">
    <source>
        <dbReference type="ARBA" id="ARBA00025198"/>
    </source>
</evidence>
<evidence type="ECO:0000256" key="14">
    <source>
        <dbReference type="ARBA" id="ARBA00026054"/>
    </source>
</evidence>
<dbReference type="EMBL" id="CP014544">
    <property type="protein sequence ID" value="AMO70198.1"/>
    <property type="molecule type" value="Genomic_DNA"/>
</dbReference>
<evidence type="ECO:0000256" key="17">
    <source>
        <dbReference type="RuleBase" id="RU003848"/>
    </source>
</evidence>
<dbReference type="PANTHER" id="PTHR33445">
    <property type="entry name" value="ATP SYNTHASE SUBUNIT B', CHLOROPLASTIC"/>
    <property type="match status" value="1"/>
</dbReference>
<evidence type="ECO:0000313" key="18">
    <source>
        <dbReference type="EMBL" id="AMO70198.1"/>
    </source>
</evidence>
<dbReference type="GO" id="GO:0012505">
    <property type="term" value="C:endomembrane system"/>
    <property type="evidence" value="ECO:0007669"/>
    <property type="project" value="UniProtKB-SubCell"/>
</dbReference>
<dbReference type="GO" id="GO:0045259">
    <property type="term" value="C:proton-transporting ATP synthase complex"/>
    <property type="evidence" value="ECO:0007669"/>
    <property type="project" value="UniProtKB-KW"/>
</dbReference>
<keyword evidence="10 16" id="KW-0472">Membrane</keyword>
<evidence type="ECO:0000256" key="16">
    <source>
        <dbReference type="HAMAP-Rule" id="MF_01398"/>
    </source>
</evidence>
<dbReference type="InterPro" id="IPR028987">
    <property type="entry name" value="ATP_synth_B-like_membr_sf"/>
</dbReference>
<keyword evidence="6 16" id="KW-0812">Transmembrane</keyword>
<comment type="subcellular location">
    <subcellularLocation>
        <location evidence="16">Cell membrane</location>
        <topology evidence="16">Single-pass membrane protein</topology>
    </subcellularLocation>
    <subcellularLocation>
        <location evidence="15">Endomembrane system</location>
        <topology evidence="15">Single-pass membrane protein</topology>
    </subcellularLocation>
</comment>
<gene>
    <name evidence="16" type="primary">atpF</name>
    <name evidence="18" type="ORF">AZF00_18640</name>
</gene>
<dbReference type="RefSeq" id="WP_008253082.1">
    <property type="nucleotide sequence ID" value="NZ_CP014544.1"/>
</dbReference>
<proteinExistence type="inferred from homology"/>
<dbReference type="FunFam" id="1.20.5.620:FF:000001">
    <property type="entry name" value="ATP synthase subunit b"/>
    <property type="match status" value="1"/>
</dbReference>
<dbReference type="Proteomes" id="UP000074119">
    <property type="component" value="Chromosome"/>
</dbReference>
<feature type="transmembrane region" description="Helical" evidence="16">
    <location>
        <begin position="12"/>
        <end position="29"/>
    </location>
</feature>
<dbReference type="KEGG" id="zal:AZF00_18640"/>
<comment type="subunit">
    <text evidence="14">F-type ATPases have 2 components, F(1) - the catalytic core - and F(0) - the membrane proton channel. F(1) has five subunits: alpha(3), beta(3), gamma(1), delta(1), epsilon(1). F(0) has four main subunits: a(1), b(2) and c(10-14). The alpha and beta chains form an alternating ring which encloses part of the gamma chain. F(1) is attached to F(0) by a central stalk formed by the gamma and epsilon chains, while a peripheral stalk is formed by the delta and b chains.</text>
</comment>
<dbReference type="InterPro" id="IPR005864">
    <property type="entry name" value="ATP_synth_F0_bsu_bac"/>
</dbReference>
<organism evidence="18 19">
    <name type="scientific">Zhongshania aliphaticivorans</name>
    <dbReference type="NCBI Taxonomy" id="1470434"/>
    <lineage>
        <taxon>Bacteria</taxon>
        <taxon>Pseudomonadati</taxon>
        <taxon>Pseudomonadota</taxon>
        <taxon>Gammaproteobacteria</taxon>
        <taxon>Cellvibrionales</taxon>
        <taxon>Spongiibacteraceae</taxon>
        <taxon>Zhongshania</taxon>
    </lineage>
</organism>
<keyword evidence="5 16" id="KW-0138">CF(0)</keyword>
<keyword evidence="2 16" id="KW-0813">Transport</keyword>
<evidence type="ECO:0000256" key="11">
    <source>
        <dbReference type="ARBA" id="ARBA00023310"/>
    </source>
</evidence>
<name>A0A127MAJ9_9GAMM</name>
<evidence type="ECO:0000256" key="13">
    <source>
        <dbReference type="ARBA" id="ARBA00025614"/>
    </source>
</evidence>
<keyword evidence="4" id="KW-0997">Cell inner membrane</keyword>
<dbReference type="NCBIfam" id="TIGR01144">
    <property type="entry name" value="ATP_synt_b"/>
    <property type="match status" value="1"/>
</dbReference>
<comment type="similarity">
    <text evidence="1 16 17">Belongs to the ATPase B chain family.</text>
</comment>
<keyword evidence="3 16" id="KW-1003">Cell membrane</keyword>
<comment type="subunit">
    <text evidence="16">F-type ATPases have 2 components, F(1) - the catalytic core - and F(0) - the membrane proton channel. F(1) has five subunits: alpha(3), beta(3), gamma(1), delta(1), epsilon(1). F(0) has three main subunits: a(1), b(2) and c(10-14). The alpha and beta chains form an alternating ring which encloses part of the gamma chain. F(1) is attached to F(0) by a central stalk formed by the gamma and epsilon chains, while a peripheral stalk is formed by the delta and b chains.</text>
</comment>
<keyword evidence="9 16" id="KW-0406">Ion transport</keyword>
<dbReference type="CDD" id="cd06503">
    <property type="entry name" value="ATP-synt_Fo_b"/>
    <property type="match status" value="1"/>
</dbReference>
<dbReference type="InterPro" id="IPR050059">
    <property type="entry name" value="ATP_synthase_B_chain"/>
</dbReference>
<dbReference type="Pfam" id="PF00430">
    <property type="entry name" value="ATP-synt_B"/>
    <property type="match status" value="1"/>
</dbReference>
<evidence type="ECO:0000256" key="3">
    <source>
        <dbReference type="ARBA" id="ARBA00022475"/>
    </source>
</evidence>
<comment type="function">
    <text evidence="12 16">F(1)F(0) ATP synthase produces ATP from ADP in the presence of a proton or sodium gradient. F-type ATPases consist of two structural domains, F(1) containing the extramembraneous catalytic core and F(0) containing the membrane proton channel, linked together by a central stalk and a peripheral stalk. During catalysis, ATP synthesis in the catalytic domain of F(1) is coupled via a rotary mechanism of the central stalk subunits to proton translocation.</text>
</comment>
<keyword evidence="11 16" id="KW-0066">ATP synthesis</keyword>
<dbReference type="GO" id="GO:0046961">
    <property type="term" value="F:proton-transporting ATPase activity, rotational mechanism"/>
    <property type="evidence" value="ECO:0007669"/>
    <property type="project" value="TreeGrafter"/>
</dbReference>
<dbReference type="InterPro" id="IPR002146">
    <property type="entry name" value="ATP_synth_b/b'su_bac/chlpt"/>
</dbReference>
<dbReference type="AlphaFoldDB" id="A0A127MAJ9"/>
<evidence type="ECO:0000256" key="6">
    <source>
        <dbReference type="ARBA" id="ARBA00022692"/>
    </source>
</evidence>